<dbReference type="Proteomes" id="UP000711047">
    <property type="component" value="Unassembled WGS sequence"/>
</dbReference>
<feature type="domain" description="HTH merR-type" evidence="3">
    <location>
        <begin position="2"/>
        <end position="71"/>
    </location>
</feature>
<evidence type="ECO:0000313" key="4">
    <source>
        <dbReference type="EMBL" id="NQX44135.1"/>
    </source>
</evidence>
<reference evidence="4 5" key="1">
    <citation type="submission" date="2020-05" db="EMBL/GenBank/DDBJ databases">
        <title>Paenibacillus glebae, sp. nov., Paenibacillus humi sp. nov., Paenibacillus pedi sp. nov., Paenibacillus terrestris sp. nov. and Paenibacillus terricola sp. nov., isolated from a forest top soil sample.</title>
        <authorList>
            <person name="Qi S."/>
            <person name="Carlier A."/>
            <person name="Cnockaert M."/>
            <person name="Vandamme P."/>
        </authorList>
    </citation>
    <scope>NUCLEOTIDE SEQUENCE [LARGE SCALE GENOMIC DNA]</scope>
    <source>
        <strain evidence="4 5">LMG 29502</strain>
    </source>
</reference>
<accession>A0ABX2DHZ9</accession>
<dbReference type="SMART" id="SM00422">
    <property type="entry name" value="HTH_MERR"/>
    <property type="match status" value="1"/>
</dbReference>
<feature type="region of interest" description="Disordered" evidence="2">
    <location>
        <begin position="135"/>
        <end position="154"/>
    </location>
</feature>
<dbReference type="PANTHER" id="PTHR30204:SF83">
    <property type="entry name" value="TRANSCRIPTIONAL REGULATOR, MERR FAMILY"/>
    <property type="match status" value="1"/>
</dbReference>
<protein>
    <submittedName>
        <fullName evidence="4">MerR family transcriptional regulator</fullName>
    </submittedName>
</protein>
<name>A0ABX2DHZ9_9BACL</name>
<dbReference type="PANTHER" id="PTHR30204">
    <property type="entry name" value="REDOX-CYCLING DRUG-SENSING TRANSCRIPTIONAL ACTIVATOR SOXR"/>
    <property type="match status" value="1"/>
</dbReference>
<evidence type="ECO:0000256" key="1">
    <source>
        <dbReference type="ARBA" id="ARBA00023125"/>
    </source>
</evidence>
<dbReference type="RefSeq" id="WP_173127040.1">
    <property type="nucleotide sequence ID" value="NZ_JABMKX010000001.1"/>
</dbReference>
<sequence>MAFTIKEASERLGCPAHTIRFYEKEGLLPYIKRDKNGNRLFEQDHLDWIRLMTCFRATGMKLSLLKEMVNLALDGDSTIPQRKAILNQYKEDLFRRQNELAEALDAVNNKLSIYEDIEKGRIPSESQLLIKLEESERQQTQKEGLTNAAKNLGQ</sequence>
<dbReference type="SUPFAM" id="SSF46955">
    <property type="entry name" value="Putative DNA-binding domain"/>
    <property type="match status" value="1"/>
</dbReference>
<dbReference type="InterPro" id="IPR009061">
    <property type="entry name" value="DNA-bd_dom_put_sf"/>
</dbReference>
<comment type="caution">
    <text evidence="4">The sequence shown here is derived from an EMBL/GenBank/DDBJ whole genome shotgun (WGS) entry which is preliminary data.</text>
</comment>
<dbReference type="Gene3D" id="1.10.1660.10">
    <property type="match status" value="1"/>
</dbReference>
<evidence type="ECO:0000256" key="2">
    <source>
        <dbReference type="SAM" id="MobiDB-lite"/>
    </source>
</evidence>
<dbReference type="EMBL" id="JABMKX010000001">
    <property type="protein sequence ID" value="NQX44135.1"/>
    <property type="molecule type" value="Genomic_DNA"/>
</dbReference>
<dbReference type="PROSITE" id="PS50937">
    <property type="entry name" value="HTH_MERR_2"/>
    <property type="match status" value="1"/>
</dbReference>
<dbReference type="Pfam" id="PF13411">
    <property type="entry name" value="MerR_1"/>
    <property type="match status" value="1"/>
</dbReference>
<dbReference type="CDD" id="cd01109">
    <property type="entry name" value="HTH_YyaN"/>
    <property type="match status" value="1"/>
</dbReference>
<proteinExistence type="predicted"/>
<keyword evidence="1" id="KW-0238">DNA-binding</keyword>
<gene>
    <name evidence="4" type="ORF">HQN87_02225</name>
</gene>
<organism evidence="4 5">
    <name type="scientific">Paenibacillus tritici</name>
    <dbReference type="NCBI Taxonomy" id="1873425"/>
    <lineage>
        <taxon>Bacteria</taxon>
        <taxon>Bacillati</taxon>
        <taxon>Bacillota</taxon>
        <taxon>Bacilli</taxon>
        <taxon>Bacillales</taxon>
        <taxon>Paenibacillaceae</taxon>
        <taxon>Paenibacillus</taxon>
    </lineage>
</organism>
<keyword evidence="5" id="KW-1185">Reference proteome</keyword>
<evidence type="ECO:0000313" key="5">
    <source>
        <dbReference type="Proteomes" id="UP000711047"/>
    </source>
</evidence>
<dbReference type="InterPro" id="IPR000551">
    <property type="entry name" value="MerR-type_HTH_dom"/>
</dbReference>
<dbReference type="InterPro" id="IPR047057">
    <property type="entry name" value="MerR_fam"/>
</dbReference>
<evidence type="ECO:0000259" key="3">
    <source>
        <dbReference type="PROSITE" id="PS50937"/>
    </source>
</evidence>